<dbReference type="Gene3D" id="3.40.1580.10">
    <property type="entry name" value="SMI1/KNR4-like"/>
    <property type="match status" value="1"/>
</dbReference>
<dbReference type="RefSeq" id="WP_002639314.1">
    <property type="nucleotide sequence ID" value="NZ_CP012109.1"/>
</dbReference>
<evidence type="ECO:0000259" key="1">
    <source>
        <dbReference type="SMART" id="SM00860"/>
    </source>
</evidence>
<sequence>MSKTSNESAVAAAIERLKALAEEVEDLSVEFSAPVTAAEVAKLETKFKLKLPPSYVHFISTHGVFKVLHGGRELIGMEEPGFLRAAAPDPSDAVDGEESEVEEAINEALFFQRADDDAVDNFWCFNPRDVTPEGEMGVVGYYHDEVFGLPKLLGTENANRFQAFSEHIVEVIDDLIENFAEQ</sequence>
<dbReference type="Pfam" id="PF09346">
    <property type="entry name" value="SMI1_KNR4"/>
    <property type="match status" value="1"/>
</dbReference>
<name>A0A0H4X479_9BACT</name>
<evidence type="ECO:0000313" key="3">
    <source>
        <dbReference type="Proteomes" id="UP000009026"/>
    </source>
</evidence>
<feature type="domain" description="Knr4/Smi1-like" evidence="1">
    <location>
        <begin position="34"/>
        <end position="170"/>
    </location>
</feature>
<accession>A0A0H4X479</accession>
<keyword evidence="3" id="KW-1185">Reference proteome</keyword>
<dbReference type="SUPFAM" id="SSF160631">
    <property type="entry name" value="SMI1/KNR4-like"/>
    <property type="match status" value="1"/>
</dbReference>
<dbReference type="OrthoDB" id="5383311at2"/>
<organism evidence="2 3">
    <name type="scientific">Pseudomyxococcus hansupus</name>
    <dbReference type="NCBI Taxonomy" id="1297742"/>
    <lineage>
        <taxon>Bacteria</taxon>
        <taxon>Pseudomonadati</taxon>
        <taxon>Myxococcota</taxon>
        <taxon>Myxococcia</taxon>
        <taxon>Myxococcales</taxon>
        <taxon>Cystobacterineae</taxon>
        <taxon>Myxococcaceae</taxon>
        <taxon>Pseudomyxococcus</taxon>
    </lineage>
</organism>
<dbReference type="KEGG" id="mym:A176_005357"/>
<protein>
    <recommendedName>
        <fullName evidence="1">Knr4/Smi1-like domain-containing protein</fullName>
    </recommendedName>
</protein>
<dbReference type="PATRIC" id="fig|1297742.4.peg.5444"/>
<evidence type="ECO:0000313" key="2">
    <source>
        <dbReference type="EMBL" id="AKQ68445.1"/>
    </source>
</evidence>
<reference evidence="2 3" key="1">
    <citation type="journal article" date="2016" name="PLoS ONE">
        <title>Complete Genome Sequence and Comparative Genomics of a Novel Myxobacterium Myxococcus hansupus.</title>
        <authorList>
            <person name="Sharma G."/>
            <person name="Narwani T."/>
            <person name="Subramanian S."/>
        </authorList>
    </citation>
    <scope>NUCLEOTIDE SEQUENCE [LARGE SCALE GENOMIC DNA]</scope>
    <source>
        <strain evidence="3">mixupus</strain>
    </source>
</reference>
<dbReference type="EMBL" id="CP012109">
    <property type="protein sequence ID" value="AKQ68445.1"/>
    <property type="molecule type" value="Genomic_DNA"/>
</dbReference>
<dbReference type="InterPro" id="IPR037883">
    <property type="entry name" value="Knr4/Smi1-like_sf"/>
</dbReference>
<dbReference type="InterPro" id="IPR018958">
    <property type="entry name" value="Knr4/Smi1-like_dom"/>
</dbReference>
<gene>
    <name evidence="2" type="ORF">A176_005357</name>
</gene>
<dbReference type="SMART" id="SM00860">
    <property type="entry name" value="SMI1_KNR4"/>
    <property type="match status" value="1"/>
</dbReference>
<dbReference type="AlphaFoldDB" id="A0A0H4X479"/>
<dbReference type="Proteomes" id="UP000009026">
    <property type="component" value="Chromosome"/>
</dbReference>
<proteinExistence type="predicted"/>